<proteinExistence type="predicted"/>
<dbReference type="WBParaSite" id="SVE_1208500.1">
    <property type="protein sequence ID" value="SVE_1208500.1"/>
    <property type="gene ID" value="SVE_1208500"/>
</dbReference>
<feature type="chain" id="PRO_5005330016" evidence="1">
    <location>
        <begin position="25"/>
        <end position="381"/>
    </location>
</feature>
<organism evidence="2 3">
    <name type="scientific">Strongyloides venezuelensis</name>
    <name type="common">Threadworm</name>
    <dbReference type="NCBI Taxonomy" id="75913"/>
    <lineage>
        <taxon>Eukaryota</taxon>
        <taxon>Metazoa</taxon>
        <taxon>Ecdysozoa</taxon>
        <taxon>Nematoda</taxon>
        <taxon>Chromadorea</taxon>
        <taxon>Rhabditida</taxon>
        <taxon>Tylenchina</taxon>
        <taxon>Panagrolaimomorpha</taxon>
        <taxon>Strongyloidoidea</taxon>
        <taxon>Strongyloididae</taxon>
        <taxon>Strongyloides</taxon>
    </lineage>
</organism>
<evidence type="ECO:0000256" key="1">
    <source>
        <dbReference type="SAM" id="SignalP"/>
    </source>
</evidence>
<reference evidence="3" key="2">
    <citation type="submission" date="2015-08" db="UniProtKB">
        <authorList>
            <consortium name="WormBaseParasite"/>
        </authorList>
    </citation>
    <scope>IDENTIFICATION</scope>
</reference>
<evidence type="ECO:0000313" key="3">
    <source>
        <dbReference type="WBParaSite" id="SVE_1208500.1"/>
    </source>
</evidence>
<feature type="signal peptide" evidence="1">
    <location>
        <begin position="1"/>
        <end position="24"/>
    </location>
</feature>
<keyword evidence="1" id="KW-0732">Signal</keyword>
<sequence>MKHLELLFFVIFLYFLITNDNVLSKKCKKKKPSKTTKPPIDTFVMNTSFEFIFSDNLKDKKNQLKYFVDLMGRETCFNFIESPVSSIHTATLFKMDTECMAVATLNDKYITHSIHLNSSCMGRDKVLKLMYFSMELRYEFSKCVGKHQGQINEVNMAYVLKNYKCHFYHRLNGYMDFDLEPFIVTATFKRKKSTNITEPSALEQRNHAADFSFNDLKRLNSKVCGEECEDHPCGTCDNYGFRNVKNCDFCICPFFFTGGNCENLEKPKKPDDCGPQDITATKNEITRTLDINAECYYNIKPEKSSKRVRVKFIPIGDSIHWPCSSSKLLEVKYEKDRSKDGIMPCGKMKEFNVTASKGVSVLVYHDKIAHSFKMKMEIKAF</sequence>
<protein>
    <submittedName>
        <fullName evidence="3">EGF-like domain-containing protein</fullName>
    </submittedName>
</protein>
<dbReference type="Proteomes" id="UP000035680">
    <property type="component" value="Unassembled WGS sequence"/>
</dbReference>
<accession>A0A0K0FQT5</accession>
<name>A0A0K0FQT5_STRVS</name>
<reference evidence="2" key="1">
    <citation type="submission" date="2014-07" db="EMBL/GenBank/DDBJ databases">
        <authorList>
            <person name="Martin A.A"/>
            <person name="De Silva N."/>
        </authorList>
    </citation>
    <scope>NUCLEOTIDE SEQUENCE</scope>
</reference>
<keyword evidence="2" id="KW-1185">Reference proteome</keyword>
<evidence type="ECO:0000313" key="2">
    <source>
        <dbReference type="Proteomes" id="UP000035680"/>
    </source>
</evidence>
<dbReference type="AlphaFoldDB" id="A0A0K0FQT5"/>